<evidence type="ECO:0000256" key="7">
    <source>
        <dbReference type="SAM" id="Phobius"/>
    </source>
</evidence>
<evidence type="ECO:0000256" key="6">
    <source>
        <dbReference type="ARBA" id="ARBA00034125"/>
    </source>
</evidence>
<feature type="transmembrane region" description="Helical" evidence="7">
    <location>
        <begin position="275"/>
        <end position="292"/>
    </location>
</feature>
<keyword evidence="10" id="KW-1185">Reference proteome</keyword>
<evidence type="ECO:0000256" key="1">
    <source>
        <dbReference type="ARBA" id="ARBA00004651"/>
    </source>
</evidence>
<accession>A0A1C9W8V6</accession>
<feature type="domain" description="Threonine/serine exporter-like N-terminal" evidence="8">
    <location>
        <begin position="36"/>
        <end position="255"/>
    </location>
</feature>
<dbReference type="AlphaFoldDB" id="A0A1C9W8V6"/>
<evidence type="ECO:0000256" key="5">
    <source>
        <dbReference type="ARBA" id="ARBA00023136"/>
    </source>
</evidence>
<dbReference type="OrthoDB" id="1490274at2"/>
<feature type="transmembrane region" description="Helical" evidence="7">
    <location>
        <begin position="147"/>
        <end position="164"/>
    </location>
</feature>
<evidence type="ECO:0000313" key="9">
    <source>
        <dbReference type="EMBL" id="AOS97586.1"/>
    </source>
</evidence>
<feature type="transmembrane region" description="Helical" evidence="7">
    <location>
        <begin position="235"/>
        <end position="255"/>
    </location>
</feature>
<evidence type="ECO:0000313" key="10">
    <source>
        <dbReference type="Proteomes" id="UP000095672"/>
    </source>
</evidence>
<name>A0A1C9W8V6_9GAMM</name>
<dbReference type="KEGG" id="micc:AUP74_02170"/>
<keyword evidence="2" id="KW-1003">Cell membrane</keyword>
<evidence type="ECO:0000256" key="2">
    <source>
        <dbReference type="ARBA" id="ARBA00022475"/>
    </source>
</evidence>
<feature type="transmembrane region" description="Helical" evidence="7">
    <location>
        <begin position="323"/>
        <end position="340"/>
    </location>
</feature>
<feature type="transmembrane region" description="Helical" evidence="7">
    <location>
        <begin position="387"/>
        <end position="410"/>
    </location>
</feature>
<dbReference type="PANTHER" id="PTHR34390">
    <property type="entry name" value="UPF0442 PROTEIN YJJB-RELATED"/>
    <property type="match status" value="1"/>
</dbReference>
<feature type="transmembrane region" description="Helical" evidence="7">
    <location>
        <begin position="123"/>
        <end position="141"/>
    </location>
</feature>
<dbReference type="RefSeq" id="WP_069947569.1">
    <property type="nucleotide sequence ID" value="NZ_CP014143.1"/>
</dbReference>
<feature type="transmembrane region" description="Helical" evidence="7">
    <location>
        <begin position="200"/>
        <end position="223"/>
    </location>
</feature>
<keyword evidence="5 7" id="KW-0472">Membrane</keyword>
<dbReference type="GO" id="GO:0005886">
    <property type="term" value="C:plasma membrane"/>
    <property type="evidence" value="ECO:0007669"/>
    <property type="project" value="UniProtKB-SubCell"/>
</dbReference>
<dbReference type="InterPro" id="IPR050539">
    <property type="entry name" value="ThrE_Dicarb/AminoAcid_Exp"/>
</dbReference>
<gene>
    <name evidence="9" type="ORF">AUP74_02170</name>
</gene>
<protein>
    <recommendedName>
        <fullName evidence="8">Threonine/serine exporter-like N-terminal domain-containing protein</fullName>
    </recommendedName>
</protein>
<dbReference type="GO" id="GO:0022857">
    <property type="term" value="F:transmembrane transporter activity"/>
    <property type="evidence" value="ECO:0007669"/>
    <property type="project" value="InterPro"/>
</dbReference>
<comment type="similarity">
    <text evidence="6">Belongs to the ThrE exporter (TC 2.A.79) family.</text>
</comment>
<dbReference type="EMBL" id="CP014143">
    <property type="protein sequence ID" value="AOS97586.1"/>
    <property type="molecule type" value="Genomic_DNA"/>
</dbReference>
<dbReference type="STRING" id="1769779.AUP74_02170"/>
<organism evidence="9 10">
    <name type="scientific">Microbulbifer aggregans</name>
    <dbReference type="NCBI Taxonomy" id="1769779"/>
    <lineage>
        <taxon>Bacteria</taxon>
        <taxon>Pseudomonadati</taxon>
        <taxon>Pseudomonadota</taxon>
        <taxon>Gammaproteobacteria</taxon>
        <taxon>Cellvibrionales</taxon>
        <taxon>Microbulbiferaceae</taxon>
        <taxon>Microbulbifer</taxon>
    </lineage>
</organism>
<reference evidence="10" key="1">
    <citation type="submission" date="2016-01" db="EMBL/GenBank/DDBJ databases">
        <title>Complete genome sequence of Microbulbifer sp. CCB-MM1, a halophile isolated from Matang Mangrove Forest, Perak.</title>
        <authorList>
            <person name="Moh T.H."/>
            <person name="Dinesh B."/>
            <person name="Lau N.-S."/>
            <person name="Go F."/>
            <person name="Alexander Chong S.-C."/>
        </authorList>
    </citation>
    <scope>NUCLEOTIDE SEQUENCE [LARGE SCALE GENOMIC DNA]</scope>
    <source>
        <strain evidence="10">CCB-MM1</strain>
    </source>
</reference>
<keyword evidence="4 7" id="KW-1133">Transmembrane helix</keyword>
<comment type="subcellular location">
    <subcellularLocation>
        <location evidence="1">Cell membrane</location>
        <topology evidence="1">Multi-pass membrane protein</topology>
    </subcellularLocation>
</comment>
<dbReference type="Pfam" id="PF06738">
    <property type="entry name" value="ThrE"/>
    <property type="match status" value="1"/>
</dbReference>
<dbReference type="InterPro" id="IPR010619">
    <property type="entry name" value="ThrE-like_N"/>
</dbReference>
<proteinExistence type="inferred from homology"/>
<sequence>MDGNERIADEAQLQALLRELSQQLLTWSWEGVAGYEQMVERVGRCYGYPDTTVNMDAQSAMIKLDPDAPITFVKCGIPGFPPLAKTQDIRNLLEDIYAGKLSVHQARESLKGIQKKEPPYSPFLVWLGVILISVAFAVDIVGTWEGLLWAGITAMATGLVFLAADRIPTFSKIGQLTATLVSGIIVMLAFKFGWTTAAPGLLLIASTFVFLPGDSISTQAFELAEGKWSAGIARLGYSIMTLVLMVTGAFLAAMFTGTTIKELLPTGPHDAFPWWAAYPGHALMLLGILLAFQMRWRHFPQGLLTMLATTAVLQLATMAYGETAGIFLAMTAGTILALWLSRKPYQIPAFVMVIPLVFMLSPGSRGLRQFETWLSGESITGVNDFQTAAATLLAIAMGMLVGSIIGRRWIWFRERKRI</sequence>
<evidence type="ECO:0000256" key="3">
    <source>
        <dbReference type="ARBA" id="ARBA00022692"/>
    </source>
</evidence>
<dbReference type="Proteomes" id="UP000095672">
    <property type="component" value="Chromosome"/>
</dbReference>
<feature type="transmembrane region" description="Helical" evidence="7">
    <location>
        <begin position="299"/>
        <end position="317"/>
    </location>
</feature>
<feature type="transmembrane region" description="Helical" evidence="7">
    <location>
        <begin position="347"/>
        <end position="367"/>
    </location>
</feature>
<keyword evidence="3 7" id="KW-0812">Transmembrane</keyword>
<evidence type="ECO:0000256" key="4">
    <source>
        <dbReference type="ARBA" id="ARBA00022989"/>
    </source>
</evidence>
<dbReference type="GO" id="GO:0015744">
    <property type="term" value="P:succinate transport"/>
    <property type="evidence" value="ECO:0007669"/>
    <property type="project" value="TreeGrafter"/>
</dbReference>
<feature type="transmembrane region" description="Helical" evidence="7">
    <location>
        <begin position="176"/>
        <end position="194"/>
    </location>
</feature>
<evidence type="ECO:0000259" key="8">
    <source>
        <dbReference type="Pfam" id="PF06738"/>
    </source>
</evidence>